<reference evidence="1" key="1">
    <citation type="journal article" date="2023" name="Insect Mol. Biol.">
        <title>Genome sequencing provides insights into the evolution of gene families encoding plant cell wall-degrading enzymes in longhorned beetles.</title>
        <authorList>
            <person name="Shin N.R."/>
            <person name="Okamura Y."/>
            <person name="Kirsch R."/>
            <person name="Pauchet Y."/>
        </authorList>
    </citation>
    <scope>NUCLEOTIDE SEQUENCE</scope>
    <source>
        <strain evidence="1">AMC_N1</strain>
    </source>
</reference>
<sequence>MDLKNGLKALVKICNGQKVSATLKSCIPKSDGNECDRIAALDNLLKVPGFKTDFGGGCYTCEKDGCNHASGPAKASLTLLAAISLFSLLWCFSNKS</sequence>
<name>A0AAV8Z7E3_9CUCU</name>
<dbReference type="EMBL" id="JAPWTK010000014">
    <property type="protein sequence ID" value="KAJ8959182.1"/>
    <property type="molecule type" value="Genomic_DNA"/>
</dbReference>
<gene>
    <name evidence="1" type="ORF">NQ318_022443</name>
</gene>
<comment type="caution">
    <text evidence="1">The sequence shown here is derived from an EMBL/GenBank/DDBJ whole genome shotgun (WGS) entry which is preliminary data.</text>
</comment>
<evidence type="ECO:0000313" key="1">
    <source>
        <dbReference type="EMBL" id="KAJ8959182.1"/>
    </source>
</evidence>
<protein>
    <submittedName>
        <fullName evidence="1">Uncharacterized protein</fullName>
    </submittedName>
</protein>
<dbReference type="AlphaFoldDB" id="A0AAV8Z7E3"/>
<dbReference type="Proteomes" id="UP001162162">
    <property type="component" value="Unassembled WGS sequence"/>
</dbReference>
<accession>A0AAV8Z7E3</accession>
<organism evidence="1 2">
    <name type="scientific">Aromia moschata</name>
    <dbReference type="NCBI Taxonomy" id="1265417"/>
    <lineage>
        <taxon>Eukaryota</taxon>
        <taxon>Metazoa</taxon>
        <taxon>Ecdysozoa</taxon>
        <taxon>Arthropoda</taxon>
        <taxon>Hexapoda</taxon>
        <taxon>Insecta</taxon>
        <taxon>Pterygota</taxon>
        <taxon>Neoptera</taxon>
        <taxon>Endopterygota</taxon>
        <taxon>Coleoptera</taxon>
        <taxon>Polyphaga</taxon>
        <taxon>Cucujiformia</taxon>
        <taxon>Chrysomeloidea</taxon>
        <taxon>Cerambycidae</taxon>
        <taxon>Cerambycinae</taxon>
        <taxon>Callichromatini</taxon>
        <taxon>Aromia</taxon>
    </lineage>
</organism>
<proteinExistence type="predicted"/>
<evidence type="ECO:0000313" key="2">
    <source>
        <dbReference type="Proteomes" id="UP001162162"/>
    </source>
</evidence>
<keyword evidence="2" id="KW-1185">Reference proteome</keyword>